<keyword evidence="7" id="KW-0067">ATP-binding</keyword>
<dbReference type="Proteomes" id="UP000232875">
    <property type="component" value="Unassembled WGS sequence"/>
</dbReference>
<feature type="compositionally biased region" description="Low complexity" evidence="10">
    <location>
        <begin position="54"/>
        <end position="70"/>
    </location>
</feature>
<feature type="region of interest" description="Disordered" evidence="10">
    <location>
        <begin position="904"/>
        <end position="939"/>
    </location>
</feature>
<organism evidence="12 13">
    <name type="scientific">Malassezia vespertilionis</name>
    <dbReference type="NCBI Taxonomy" id="2020962"/>
    <lineage>
        <taxon>Eukaryota</taxon>
        <taxon>Fungi</taxon>
        <taxon>Dikarya</taxon>
        <taxon>Basidiomycota</taxon>
        <taxon>Ustilaginomycotina</taxon>
        <taxon>Malasseziomycetes</taxon>
        <taxon>Malasseziales</taxon>
        <taxon>Malasseziaceae</taxon>
        <taxon>Malassezia</taxon>
    </lineage>
</organism>
<sequence>MQKSSSETKSTASVSVSTSRTYAYTSDGSMRSAPNVREHPEGSDGIASVERTLSSSSASSANSTSSIEAAPFRAPPLGNVRWYGRPSQELMEGLAPPIQKAMPWGTWASPENAAQGTSVGAVRDGNYTPVSGGDQGVERQRYLPKQLNDDWIFRNGPSVARRFPGASQVPSDALAGQKFALEPFIQMGENTFLTSNGTLAASQVNMRPSPLHTRIPAPSSIYHETITHPDTDPPFSDTTGHATHSYLPKDDRTFDLTPAEVVRMEARAGFARAPATPSAPIPCDDSCAGLPKFESLRSVDLTDAESKMRSSIRSSSSTLKPRSPSPGRARSGLSPPILPLQTRCQEVSEHGTAKTVDYSGASSSSQRKAHSDGRPASRASAHRRRTPNDYIFGEILGEGSYSTVMKAWDVYDFPEDERAALRNRPSVLQAAAGQLDNNTISLKLANGKEPQPYAVKVLDKVHILKEKKQKYVRVEKEALSLLHNCPGIVTLYHAFQDRESLYFVLELAANGEFLHHLQKHGSLDVTSVTFYAAQLADTIDCIHQAGVVHRDIKPENILLNEDMRILVTDFGSAKILKNTAHAETASVESSAGSPFEVDDKGLQRSSSFVGTAEYVSPELLNDKVAGIPADWWAFGCVLYQLFTGHAPFRAANEYKTFQKILRRDLTFPAQFPSAAAQLIDKLLSLDPQARPNAAEIKQSSFFQGIDFHAIWTESVPPMRTGLFRKSGGEQGTLFQGLRDLEAQFEELNRTHTLDDKPRHSETRFTQSGVSADEESISTSCESRSTSLTHSRTPNVTRAAPTAYIQHGTHTGTSSPLSGSERRLEERTTFITELYDDLLLLHEVVNFSSPIVLRRTGAGSMFVKRCQLLLTSYPRLLCVREGARTLNVLCEVILRPIPAYSAASESVPLARTRSQHSTSSRKDHGTSLKRQPSLPSGTWQQTISRSFSKMGSRGAGALNRWNSVMGIRPDTGTHERRDAEARAAFSTDHTNWLLDVEPRGSKGFVVHTPARQHIFHDPSGDPVYWIQCIREAQHQYAVSQS</sequence>
<evidence type="ECO:0000256" key="4">
    <source>
        <dbReference type="ARBA" id="ARBA00022679"/>
    </source>
</evidence>
<feature type="compositionally biased region" description="Low complexity" evidence="10">
    <location>
        <begin position="776"/>
        <end position="788"/>
    </location>
</feature>
<dbReference type="InterPro" id="IPR050236">
    <property type="entry name" value="Ser_Thr_kinase_AGC"/>
</dbReference>
<dbReference type="SUPFAM" id="SSF50729">
    <property type="entry name" value="PH domain-like"/>
    <property type="match status" value="1"/>
</dbReference>
<dbReference type="OrthoDB" id="347657at2759"/>
<feature type="region of interest" description="Disordered" evidence="10">
    <location>
        <begin position="356"/>
        <end position="384"/>
    </location>
</feature>
<feature type="compositionally biased region" description="Low complexity" evidence="10">
    <location>
        <begin position="309"/>
        <end position="326"/>
    </location>
</feature>
<dbReference type="EMBL" id="KZ454992">
    <property type="protein sequence ID" value="PKI83339.1"/>
    <property type="molecule type" value="Genomic_DNA"/>
</dbReference>
<dbReference type="AlphaFoldDB" id="A0A2N1J9W0"/>
<dbReference type="InterPro" id="IPR011993">
    <property type="entry name" value="PH-like_dom_sf"/>
</dbReference>
<feature type="region of interest" description="Disordered" evidence="10">
    <location>
        <begin position="223"/>
        <end position="251"/>
    </location>
</feature>
<keyword evidence="3" id="KW-0723">Serine/threonine-protein kinase</keyword>
<evidence type="ECO:0000313" key="13">
    <source>
        <dbReference type="Proteomes" id="UP000232875"/>
    </source>
</evidence>
<dbReference type="InterPro" id="IPR039046">
    <property type="entry name" value="PDPK1"/>
</dbReference>
<keyword evidence="4" id="KW-0808">Transferase</keyword>
<evidence type="ECO:0000256" key="7">
    <source>
        <dbReference type="ARBA" id="ARBA00022840"/>
    </source>
</evidence>
<comment type="catalytic activity">
    <reaction evidence="9">
        <text>L-seryl-[protein] + ATP = O-phospho-L-seryl-[protein] + ADP + H(+)</text>
        <dbReference type="Rhea" id="RHEA:17989"/>
        <dbReference type="Rhea" id="RHEA-COMP:9863"/>
        <dbReference type="Rhea" id="RHEA-COMP:11604"/>
        <dbReference type="ChEBI" id="CHEBI:15378"/>
        <dbReference type="ChEBI" id="CHEBI:29999"/>
        <dbReference type="ChEBI" id="CHEBI:30616"/>
        <dbReference type="ChEBI" id="CHEBI:83421"/>
        <dbReference type="ChEBI" id="CHEBI:456216"/>
        <dbReference type="EC" id="2.7.11.1"/>
    </reaction>
</comment>
<dbReference type="EC" id="2.7.11.1" evidence="2"/>
<comment type="catalytic activity">
    <reaction evidence="8">
        <text>L-threonyl-[protein] + ATP = O-phospho-L-threonyl-[protein] + ADP + H(+)</text>
        <dbReference type="Rhea" id="RHEA:46608"/>
        <dbReference type="Rhea" id="RHEA-COMP:11060"/>
        <dbReference type="Rhea" id="RHEA-COMP:11605"/>
        <dbReference type="ChEBI" id="CHEBI:15378"/>
        <dbReference type="ChEBI" id="CHEBI:30013"/>
        <dbReference type="ChEBI" id="CHEBI:30616"/>
        <dbReference type="ChEBI" id="CHEBI:61977"/>
        <dbReference type="ChEBI" id="CHEBI:456216"/>
        <dbReference type="EC" id="2.7.11.1"/>
    </reaction>
</comment>
<feature type="region of interest" description="Disordered" evidence="10">
    <location>
        <begin position="1"/>
        <end position="71"/>
    </location>
</feature>
<keyword evidence="6" id="KW-0418">Kinase</keyword>
<reference evidence="12 13" key="1">
    <citation type="submission" date="2017-10" db="EMBL/GenBank/DDBJ databases">
        <title>A novel species of cold-tolerant Malassezia isolated from bats.</title>
        <authorList>
            <person name="Lorch J.M."/>
            <person name="Palmer J.M."/>
            <person name="Vanderwolf K.J."/>
            <person name="Schmidt K.Z."/>
            <person name="Verant M.L."/>
            <person name="Weller T.J."/>
            <person name="Blehert D.S."/>
        </authorList>
    </citation>
    <scope>NUCLEOTIDE SEQUENCE [LARGE SCALE GENOMIC DNA]</scope>
    <source>
        <strain evidence="12 13">NWHC:44797-103</strain>
    </source>
</reference>
<dbReference type="STRING" id="2020962.A0A2N1J9W0"/>
<evidence type="ECO:0000313" key="12">
    <source>
        <dbReference type="EMBL" id="PKI83339.1"/>
    </source>
</evidence>
<dbReference type="PROSITE" id="PS50011">
    <property type="entry name" value="PROTEIN_KINASE_DOM"/>
    <property type="match status" value="1"/>
</dbReference>
<evidence type="ECO:0000256" key="3">
    <source>
        <dbReference type="ARBA" id="ARBA00022527"/>
    </source>
</evidence>
<dbReference type="GO" id="GO:0004674">
    <property type="term" value="F:protein serine/threonine kinase activity"/>
    <property type="evidence" value="ECO:0007669"/>
    <property type="project" value="UniProtKB-KW"/>
</dbReference>
<dbReference type="InterPro" id="IPR000719">
    <property type="entry name" value="Prot_kinase_dom"/>
</dbReference>
<gene>
    <name evidence="12" type="primary">PKH3</name>
    <name evidence="12" type="ORF">MVES_002789</name>
</gene>
<protein>
    <recommendedName>
        <fullName evidence="2">non-specific serine/threonine protein kinase</fullName>
        <ecNumber evidence="2">2.7.11.1</ecNumber>
    </recommendedName>
</protein>
<feature type="domain" description="Protein kinase" evidence="11">
    <location>
        <begin position="390"/>
        <end position="702"/>
    </location>
</feature>
<dbReference type="Gene3D" id="3.30.200.20">
    <property type="entry name" value="Phosphorylase Kinase, domain 1"/>
    <property type="match status" value="1"/>
</dbReference>
<accession>A0A2N1J9W0</accession>
<evidence type="ECO:0000256" key="2">
    <source>
        <dbReference type="ARBA" id="ARBA00012513"/>
    </source>
</evidence>
<feature type="compositionally biased region" description="Low complexity" evidence="10">
    <location>
        <begin position="1"/>
        <end position="26"/>
    </location>
</feature>
<feature type="region of interest" description="Disordered" evidence="10">
    <location>
        <begin position="115"/>
        <end position="139"/>
    </location>
</feature>
<feature type="compositionally biased region" description="Basic and acidic residues" evidence="10">
    <location>
        <begin position="750"/>
        <end position="762"/>
    </location>
</feature>
<evidence type="ECO:0000256" key="6">
    <source>
        <dbReference type="ARBA" id="ARBA00022777"/>
    </source>
</evidence>
<dbReference type="Pfam" id="PF00069">
    <property type="entry name" value="Pkinase"/>
    <property type="match status" value="1"/>
</dbReference>
<comment type="similarity">
    <text evidence="1">Belongs to the protein kinase superfamily. AGC Ser/Thr protein kinase family. PDPK1 subfamily.</text>
</comment>
<dbReference type="SMART" id="SM00220">
    <property type="entry name" value="S_TKc"/>
    <property type="match status" value="1"/>
</dbReference>
<dbReference type="InterPro" id="IPR008271">
    <property type="entry name" value="Ser/Thr_kinase_AS"/>
</dbReference>
<name>A0A2N1J9W0_9BASI</name>
<feature type="region of interest" description="Disordered" evidence="10">
    <location>
        <begin position="301"/>
        <end position="337"/>
    </location>
</feature>
<evidence type="ECO:0000256" key="8">
    <source>
        <dbReference type="ARBA" id="ARBA00047899"/>
    </source>
</evidence>
<keyword evidence="5" id="KW-0547">Nucleotide-binding</keyword>
<feature type="region of interest" description="Disordered" evidence="10">
    <location>
        <begin position="750"/>
        <end position="793"/>
    </location>
</feature>
<dbReference type="PANTHER" id="PTHR24356">
    <property type="entry name" value="SERINE/THREONINE-PROTEIN KINASE"/>
    <property type="match status" value="1"/>
</dbReference>
<dbReference type="CDD" id="cd05581">
    <property type="entry name" value="STKc_PDK1"/>
    <property type="match status" value="1"/>
</dbReference>
<dbReference type="GO" id="GO:0035556">
    <property type="term" value="P:intracellular signal transduction"/>
    <property type="evidence" value="ECO:0007669"/>
    <property type="project" value="TreeGrafter"/>
</dbReference>
<dbReference type="PANTHER" id="PTHR24356:SF163">
    <property type="entry name" value="3-PHOSPHOINOSITIDE-DEPENDENT PROTEIN KINASE 1-RELATED"/>
    <property type="match status" value="1"/>
</dbReference>
<dbReference type="SUPFAM" id="SSF56112">
    <property type="entry name" value="Protein kinase-like (PK-like)"/>
    <property type="match status" value="1"/>
</dbReference>
<dbReference type="Gene3D" id="1.10.510.10">
    <property type="entry name" value="Transferase(Phosphotransferase) domain 1"/>
    <property type="match status" value="1"/>
</dbReference>
<dbReference type="Gene3D" id="2.30.29.30">
    <property type="entry name" value="Pleckstrin-homology domain (PH domain)/Phosphotyrosine-binding domain (PTB)"/>
    <property type="match status" value="1"/>
</dbReference>
<keyword evidence="13" id="KW-1185">Reference proteome</keyword>
<evidence type="ECO:0000256" key="1">
    <source>
        <dbReference type="ARBA" id="ARBA00010006"/>
    </source>
</evidence>
<evidence type="ECO:0000256" key="10">
    <source>
        <dbReference type="SAM" id="MobiDB-lite"/>
    </source>
</evidence>
<dbReference type="GO" id="GO:0005524">
    <property type="term" value="F:ATP binding"/>
    <property type="evidence" value="ECO:0007669"/>
    <property type="project" value="UniProtKB-KW"/>
</dbReference>
<evidence type="ECO:0000259" key="11">
    <source>
        <dbReference type="PROSITE" id="PS50011"/>
    </source>
</evidence>
<proteinExistence type="inferred from homology"/>
<evidence type="ECO:0000256" key="9">
    <source>
        <dbReference type="ARBA" id="ARBA00048679"/>
    </source>
</evidence>
<dbReference type="InterPro" id="IPR011009">
    <property type="entry name" value="Kinase-like_dom_sf"/>
</dbReference>
<dbReference type="PROSITE" id="PS00108">
    <property type="entry name" value="PROTEIN_KINASE_ST"/>
    <property type="match status" value="1"/>
</dbReference>
<feature type="compositionally biased region" description="Polar residues" evidence="10">
    <location>
        <begin position="927"/>
        <end position="939"/>
    </location>
</feature>
<dbReference type="FunFam" id="1.10.510.10:FF:000534">
    <property type="entry name" value="Serine/threonine-protein kinase PKH2"/>
    <property type="match status" value="1"/>
</dbReference>
<evidence type="ECO:0000256" key="5">
    <source>
        <dbReference type="ARBA" id="ARBA00022741"/>
    </source>
</evidence>